<keyword evidence="11" id="KW-1185">Reference proteome</keyword>
<protein>
    <recommendedName>
        <fullName evidence="5">protein adenylyltransferase</fullName>
        <ecNumber evidence="5">2.7.7.108</ecNumber>
    </recommendedName>
</protein>
<evidence type="ECO:0000256" key="3">
    <source>
        <dbReference type="ARBA" id="ARBA00022741"/>
    </source>
</evidence>
<dbReference type="Pfam" id="PF02661">
    <property type="entry name" value="Fic"/>
    <property type="match status" value="1"/>
</dbReference>
<dbReference type="RefSeq" id="WP_325126049.1">
    <property type="nucleotide sequence ID" value="NZ_BAAAFN010000004.1"/>
</dbReference>
<dbReference type="EC" id="2.7.7.108" evidence="5"/>
<dbReference type="InterPro" id="IPR036597">
    <property type="entry name" value="Fido-like_dom_sf"/>
</dbReference>
<evidence type="ECO:0000256" key="2">
    <source>
        <dbReference type="ARBA" id="ARBA00022695"/>
    </source>
</evidence>
<dbReference type="SUPFAM" id="SSF140931">
    <property type="entry name" value="Fic-like"/>
    <property type="match status" value="1"/>
</dbReference>
<evidence type="ECO:0000256" key="4">
    <source>
        <dbReference type="ARBA" id="ARBA00022840"/>
    </source>
</evidence>
<feature type="domain" description="Fido" evidence="9">
    <location>
        <begin position="61"/>
        <end position="205"/>
    </location>
</feature>
<feature type="compositionally biased region" description="Polar residues" evidence="8">
    <location>
        <begin position="1"/>
        <end position="10"/>
    </location>
</feature>
<keyword evidence="1" id="KW-0808">Transferase</keyword>
<comment type="catalytic activity">
    <reaction evidence="7">
        <text>L-tyrosyl-[protein] + ATP = O-(5'-adenylyl)-L-tyrosyl-[protein] + diphosphate</text>
        <dbReference type="Rhea" id="RHEA:54288"/>
        <dbReference type="Rhea" id="RHEA-COMP:10136"/>
        <dbReference type="Rhea" id="RHEA-COMP:13846"/>
        <dbReference type="ChEBI" id="CHEBI:30616"/>
        <dbReference type="ChEBI" id="CHEBI:33019"/>
        <dbReference type="ChEBI" id="CHEBI:46858"/>
        <dbReference type="ChEBI" id="CHEBI:83624"/>
        <dbReference type="EC" id="2.7.7.108"/>
    </reaction>
</comment>
<comment type="catalytic activity">
    <reaction evidence="6">
        <text>L-threonyl-[protein] + ATP = 3-O-(5'-adenylyl)-L-threonyl-[protein] + diphosphate</text>
        <dbReference type="Rhea" id="RHEA:54292"/>
        <dbReference type="Rhea" id="RHEA-COMP:11060"/>
        <dbReference type="Rhea" id="RHEA-COMP:13847"/>
        <dbReference type="ChEBI" id="CHEBI:30013"/>
        <dbReference type="ChEBI" id="CHEBI:30616"/>
        <dbReference type="ChEBI" id="CHEBI:33019"/>
        <dbReference type="ChEBI" id="CHEBI:138113"/>
        <dbReference type="EC" id="2.7.7.108"/>
    </reaction>
</comment>
<dbReference type="PANTHER" id="PTHR39560">
    <property type="entry name" value="PROTEIN ADENYLYLTRANSFERASE FIC-RELATED"/>
    <property type="match status" value="1"/>
</dbReference>
<keyword evidence="2" id="KW-0548">Nucleotidyltransferase</keyword>
<evidence type="ECO:0000259" key="9">
    <source>
        <dbReference type="PROSITE" id="PS51459"/>
    </source>
</evidence>
<keyword evidence="4" id="KW-0067">ATP-binding</keyword>
<feature type="region of interest" description="Disordered" evidence="8">
    <location>
        <begin position="1"/>
        <end position="25"/>
    </location>
</feature>
<evidence type="ECO:0000256" key="6">
    <source>
        <dbReference type="ARBA" id="ARBA00047939"/>
    </source>
</evidence>
<evidence type="ECO:0000256" key="5">
    <source>
        <dbReference type="ARBA" id="ARBA00034531"/>
    </source>
</evidence>
<gene>
    <name evidence="10" type="ORF">GCM10009125_01840</name>
</gene>
<evidence type="ECO:0000256" key="7">
    <source>
        <dbReference type="ARBA" id="ARBA00048696"/>
    </source>
</evidence>
<proteinExistence type="predicted"/>
<sequence length="209" mass="23801">MTANRYQATGPQAECQPGSNDQVLRNRQGITDPDVMDDLETRLLLRLYERVMREQFPNRRLDVADLMGWHHQWLGNLYDWAGHPRSVNMSKDGFHFAAALQIPRLLDEFEQKYLHRYTPCHDLDRESLADAIAVCHVELILIHPFREGNGRVSRLLADVMAVQAGHGPLDYSRWDADKAAYFTAIQHGVSRDYESMRGLVSVALAGQSG</sequence>
<reference evidence="11" key="1">
    <citation type="journal article" date="2019" name="Int. J. Syst. Evol. Microbiol.">
        <title>The Global Catalogue of Microorganisms (GCM) 10K type strain sequencing project: providing services to taxonomists for standard genome sequencing and annotation.</title>
        <authorList>
            <consortium name="The Broad Institute Genomics Platform"/>
            <consortium name="The Broad Institute Genome Sequencing Center for Infectious Disease"/>
            <person name="Wu L."/>
            <person name="Ma J."/>
        </authorList>
    </citation>
    <scope>NUCLEOTIDE SEQUENCE [LARGE SCALE GENOMIC DNA]</scope>
    <source>
        <strain evidence="11">JCM 16240</strain>
    </source>
</reference>
<organism evidence="10 11">
    <name type="scientific">Castellaniella daejeonensis</name>
    <dbReference type="NCBI Taxonomy" id="659013"/>
    <lineage>
        <taxon>Bacteria</taxon>
        <taxon>Pseudomonadati</taxon>
        <taxon>Pseudomonadota</taxon>
        <taxon>Betaproteobacteria</taxon>
        <taxon>Burkholderiales</taxon>
        <taxon>Alcaligenaceae</taxon>
        <taxon>Castellaniella</taxon>
    </lineage>
</organism>
<name>A0ABP3CVT0_9BURK</name>
<comment type="caution">
    <text evidence="10">The sequence shown here is derived from an EMBL/GenBank/DDBJ whole genome shotgun (WGS) entry which is preliminary data.</text>
</comment>
<accession>A0ABP3CVT0</accession>
<dbReference type="InterPro" id="IPR003812">
    <property type="entry name" value="Fido"/>
</dbReference>
<evidence type="ECO:0000256" key="1">
    <source>
        <dbReference type="ARBA" id="ARBA00022679"/>
    </source>
</evidence>
<dbReference type="PROSITE" id="PS51459">
    <property type="entry name" value="FIDO"/>
    <property type="match status" value="1"/>
</dbReference>
<evidence type="ECO:0000256" key="8">
    <source>
        <dbReference type="SAM" id="MobiDB-lite"/>
    </source>
</evidence>
<evidence type="ECO:0000313" key="11">
    <source>
        <dbReference type="Proteomes" id="UP001501176"/>
    </source>
</evidence>
<dbReference type="PANTHER" id="PTHR39560:SF1">
    <property type="entry name" value="PROTEIN ADENYLYLTRANSFERASE FIC-RELATED"/>
    <property type="match status" value="1"/>
</dbReference>
<dbReference type="EMBL" id="BAAAFN010000004">
    <property type="protein sequence ID" value="GAA0216498.1"/>
    <property type="molecule type" value="Genomic_DNA"/>
</dbReference>
<evidence type="ECO:0000313" key="10">
    <source>
        <dbReference type="EMBL" id="GAA0216498.1"/>
    </source>
</evidence>
<keyword evidence="3" id="KW-0547">Nucleotide-binding</keyword>
<dbReference type="Proteomes" id="UP001501176">
    <property type="component" value="Unassembled WGS sequence"/>
</dbReference>
<dbReference type="Gene3D" id="1.10.3290.10">
    <property type="entry name" value="Fido-like domain"/>
    <property type="match status" value="1"/>
</dbReference>